<comment type="caution">
    <text evidence="2">The sequence shown here is derived from an EMBL/GenBank/DDBJ whole genome shotgun (WGS) entry which is preliminary data.</text>
</comment>
<dbReference type="Gene3D" id="3.40.30.10">
    <property type="entry name" value="Glutaredoxin"/>
    <property type="match status" value="1"/>
</dbReference>
<dbReference type="Pfam" id="PF01323">
    <property type="entry name" value="DSBA"/>
    <property type="match status" value="1"/>
</dbReference>
<dbReference type="PANTHER" id="PTHR13887:SF41">
    <property type="entry name" value="THIOREDOXIN SUPERFAMILY PROTEIN"/>
    <property type="match status" value="1"/>
</dbReference>
<dbReference type="PANTHER" id="PTHR13887">
    <property type="entry name" value="GLUTATHIONE S-TRANSFERASE KAPPA"/>
    <property type="match status" value="1"/>
</dbReference>
<dbReference type="CDD" id="cd03024">
    <property type="entry name" value="DsbA_FrnE"/>
    <property type="match status" value="1"/>
</dbReference>
<name>A0A0F9F030_9ZZZZ</name>
<accession>A0A0F9F030</accession>
<dbReference type="AlphaFoldDB" id="A0A0F9F030"/>
<dbReference type="SUPFAM" id="SSF52833">
    <property type="entry name" value="Thioredoxin-like"/>
    <property type="match status" value="1"/>
</dbReference>
<dbReference type="InterPro" id="IPR001853">
    <property type="entry name" value="DSBA-like_thioredoxin_dom"/>
</dbReference>
<evidence type="ECO:0000259" key="1">
    <source>
        <dbReference type="Pfam" id="PF01323"/>
    </source>
</evidence>
<protein>
    <recommendedName>
        <fullName evidence="1">DSBA-like thioredoxin domain-containing protein</fullName>
    </recommendedName>
</protein>
<proteinExistence type="predicted"/>
<organism evidence="2">
    <name type="scientific">marine sediment metagenome</name>
    <dbReference type="NCBI Taxonomy" id="412755"/>
    <lineage>
        <taxon>unclassified sequences</taxon>
        <taxon>metagenomes</taxon>
        <taxon>ecological metagenomes</taxon>
    </lineage>
</organism>
<dbReference type="GO" id="GO:0016491">
    <property type="term" value="F:oxidoreductase activity"/>
    <property type="evidence" value="ECO:0007669"/>
    <property type="project" value="InterPro"/>
</dbReference>
<feature type="domain" description="DSBA-like thioredoxin" evidence="1">
    <location>
        <begin position="8"/>
        <end position="197"/>
    </location>
</feature>
<sequence>MEQKKLRIIVYSDYICPFCYVGFYRIKKLKEEFDFEVEWRSFELHPETPKSGVLVDNLPFAKEYLEMVMINVKRLADEVGIKFTFSGKLPNSRLALFVSEFARKMGKFNEFHELIFDTYWKDGKDIGDLTLLLDLAGSIGLDKNELLDYIESGEPLNILKKTHSELGNIRITGVPTFIIGDRVIVGAQPYEVFQKVIAEVL</sequence>
<dbReference type="EMBL" id="LAZR01025477">
    <property type="protein sequence ID" value="KKL71806.1"/>
    <property type="molecule type" value="Genomic_DNA"/>
</dbReference>
<gene>
    <name evidence="2" type="ORF">LCGC14_2091230</name>
</gene>
<dbReference type="InterPro" id="IPR036249">
    <property type="entry name" value="Thioredoxin-like_sf"/>
</dbReference>
<reference evidence="2" key="1">
    <citation type="journal article" date="2015" name="Nature">
        <title>Complex archaea that bridge the gap between prokaryotes and eukaryotes.</title>
        <authorList>
            <person name="Spang A."/>
            <person name="Saw J.H."/>
            <person name="Jorgensen S.L."/>
            <person name="Zaremba-Niedzwiedzka K."/>
            <person name="Martijn J."/>
            <person name="Lind A.E."/>
            <person name="van Eijk R."/>
            <person name="Schleper C."/>
            <person name="Guy L."/>
            <person name="Ettema T.J."/>
        </authorList>
    </citation>
    <scope>NUCLEOTIDE SEQUENCE</scope>
</reference>
<evidence type="ECO:0000313" key="2">
    <source>
        <dbReference type="EMBL" id="KKL71806.1"/>
    </source>
</evidence>